<dbReference type="Proteomes" id="UP000254701">
    <property type="component" value="Unassembled WGS sequence"/>
</dbReference>
<dbReference type="InterPro" id="IPR036388">
    <property type="entry name" value="WH-like_DNA-bd_sf"/>
</dbReference>
<organism evidence="5 6">
    <name type="scientific">Aminobacter aminovorans</name>
    <name type="common">Chelatobacter heintzii</name>
    <dbReference type="NCBI Taxonomy" id="83263"/>
    <lineage>
        <taxon>Bacteria</taxon>
        <taxon>Pseudomonadati</taxon>
        <taxon>Pseudomonadota</taxon>
        <taxon>Alphaproteobacteria</taxon>
        <taxon>Hyphomicrobiales</taxon>
        <taxon>Phyllobacteriaceae</taxon>
        <taxon>Aminobacter</taxon>
    </lineage>
</organism>
<dbReference type="PRINTS" id="PR00598">
    <property type="entry name" value="HTHMARR"/>
</dbReference>
<dbReference type="PROSITE" id="PS01117">
    <property type="entry name" value="HTH_MARR_1"/>
    <property type="match status" value="1"/>
</dbReference>
<dbReference type="SUPFAM" id="SSF46785">
    <property type="entry name" value="Winged helix' DNA-binding domain"/>
    <property type="match status" value="1"/>
</dbReference>
<dbReference type="SMART" id="SM00347">
    <property type="entry name" value="HTH_MARR"/>
    <property type="match status" value="1"/>
</dbReference>
<dbReference type="InterPro" id="IPR000835">
    <property type="entry name" value="HTH_MarR-typ"/>
</dbReference>
<evidence type="ECO:0000313" key="5">
    <source>
        <dbReference type="EMBL" id="SUU87873.1"/>
    </source>
</evidence>
<dbReference type="GO" id="GO:0006950">
    <property type="term" value="P:response to stress"/>
    <property type="evidence" value="ECO:0007669"/>
    <property type="project" value="TreeGrafter"/>
</dbReference>
<dbReference type="Pfam" id="PF01047">
    <property type="entry name" value="MarR"/>
    <property type="match status" value="1"/>
</dbReference>
<keyword evidence="2" id="KW-0238">DNA-binding</keyword>
<proteinExistence type="predicted"/>
<dbReference type="InterPro" id="IPR039422">
    <property type="entry name" value="MarR/SlyA-like"/>
</dbReference>
<name>A0A380WFT0_AMIAI</name>
<dbReference type="PANTHER" id="PTHR33164:SF64">
    <property type="entry name" value="TRANSCRIPTIONAL REGULATOR SLYA"/>
    <property type="match status" value="1"/>
</dbReference>
<dbReference type="OrthoDB" id="582199at2"/>
<feature type="domain" description="HTH marR-type" evidence="4">
    <location>
        <begin position="7"/>
        <end position="141"/>
    </location>
</feature>
<dbReference type="GO" id="GO:0003677">
    <property type="term" value="F:DNA binding"/>
    <property type="evidence" value="ECO:0007669"/>
    <property type="project" value="UniProtKB-KW"/>
</dbReference>
<evidence type="ECO:0000256" key="3">
    <source>
        <dbReference type="ARBA" id="ARBA00023163"/>
    </source>
</evidence>
<dbReference type="RefSeq" id="WP_115730311.1">
    <property type="nucleotide sequence ID" value="NZ_BAAAVY010000010.1"/>
</dbReference>
<dbReference type="PROSITE" id="PS50995">
    <property type="entry name" value="HTH_MARR_2"/>
    <property type="match status" value="1"/>
</dbReference>
<dbReference type="EMBL" id="UFSM01000001">
    <property type="protein sequence ID" value="SUU87873.1"/>
    <property type="molecule type" value="Genomic_DNA"/>
</dbReference>
<sequence length="158" mass="16892">MPAAPETDTFGFIVNDLSRVIRAEMDRRTTEAGLGLTTGEGRALLNVSRTGPIRQTALAERLGVEAMTLSGLVDRLEAKGFVERRADPADRRAKLVTLTQAGSTVVRQIEPIAAAIRSEAALGIDPDDWQRLLVSLRAARANLLATRTEALSGEDAAA</sequence>
<dbReference type="AlphaFoldDB" id="A0A380WFT0"/>
<protein>
    <submittedName>
        <fullName evidence="5">Salmolysin</fullName>
    </submittedName>
</protein>
<evidence type="ECO:0000256" key="2">
    <source>
        <dbReference type="ARBA" id="ARBA00023125"/>
    </source>
</evidence>
<dbReference type="InterPro" id="IPR036390">
    <property type="entry name" value="WH_DNA-bd_sf"/>
</dbReference>
<accession>A0A380WFT0</accession>
<dbReference type="Gene3D" id="1.10.10.10">
    <property type="entry name" value="Winged helix-like DNA-binding domain superfamily/Winged helix DNA-binding domain"/>
    <property type="match status" value="1"/>
</dbReference>
<keyword evidence="1" id="KW-0805">Transcription regulation</keyword>
<evidence type="ECO:0000313" key="6">
    <source>
        <dbReference type="Proteomes" id="UP000254701"/>
    </source>
</evidence>
<evidence type="ECO:0000256" key="1">
    <source>
        <dbReference type="ARBA" id="ARBA00023015"/>
    </source>
</evidence>
<reference evidence="5 6" key="1">
    <citation type="submission" date="2018-06" db="EMBL/GenBank/DDBJ databases">
        <authorList>
            <consortium name="Pathogen Informatics"/>
            <person name="Doyle S."/>
        </authorList>
    </citation>
    <scope>NUCLEOTIDE SEQUENCE [LARGE SCALE GENOMIC DNA]</scope>
    <source>
        <strain evidence="5 6">NCTC10684</strain>
    </source>
</reference>
<dbReference type="InterPro" id="IPR023187">
    <property type="entry name" value="Tscrpt_reg_MarR-type_CS"/>
</dbReference>
<dbReference type="GO" id="GO:0003700">
    <property type="term" value="F:DNA-binding transcription factor activity"/>
    <property type="evidence" value="ECO:0007669"/>
    <property type="project" value="InterPro"/>
</dbReference>
<dbReference type="PANTHER" id="PTHR33164">
    <property type="entry name" value="TRANSCRIPTIONAL REGULATOR, MARR FAMILY"/>
    <property type="match status" value="1"/>
</dbReference>
<keyword evidence="3" id="KW-0804">Transcription</keyword>
<evidence type="ECO:0000259" key="4">
    <source>
        <dbReference type="PROSITE" id="PS50995"/>
    </source>
</evidence>
<gene>
    <name evidence="5" type="primary">slyA_3</name>
    <name evidence="5" type="ORF">NCTC10684_01076</name>
</gene>